<proteinExistence type="predicted"/>
<dbReference type="EMBL" id="JACAGC010000012">
    <property type="protein sequence ID" value="KAF6327566.1"/>
    <property type="molecule type" value="Genomic_DNA"/>
</dbReference>
<sequence length="210" mass="22776">MKCFSQWLHPGVKCEQQENSQEKGSPVSSAGSRGPDKSTRTLTGPTEGPKVMTGMGKFLQERLGRQMEQICPALKSAFPPQVKSGQAQQKAQVPAQAGPIQGHPFNSKAPCCKVTKSCQQAADFAARALQVLDKSETRTDNPARRLPHLRSNSYTRSTSNPGPIGRLWPIQALGNISTSIRQMREKDRQAQTAATPLIQTLQDGCAPSKP</sequence>
<accession>A0A7J7VRC5</accession>
<feature type="compositionally biased region" description="Polar residues" evidence="1">
    <location>
        <begin position="150"/>
        <end position="161"/>
    </location>
</feature>
<feature type="compositionally biased region" description="Polar residues" evidence="1">
    <location>
        <begin position="17"/>
        <end position="31"/>
    </location>
</feature>
<feature type="compositionally biased region" description="Polar residues" evidence="1">
    <location>
        <begin position="190"/>
        <end position="202"/>
    </location>
</feature>
<evidence type="ECO:0000313" key="3">
    <source>
        <dbReference type="Proteomes" id="UP000585614"/>
    </source>
</evidence>
<gene>
    <name evidence="2" type="ORF">mRhiFer1_008281</name>
</gene>
<evidence type="ECO:0000256" key="1">
    <source>
        <dbReference type="SAM" id="MobiDB-lite"/>
    </source>
</evidence>
<dbReference type="AlphaFoldDB" id="A0A7J7VRC5"/>
<dbReference type="Proteomes" id="UP000585614">
    <property type="component" value="Unassembled WGS sequence"/>
</dbReference>
<protein>
    <submittedName>
        <fullName evidence="2">Uncharacterized protein</fullName>
    </submittedName>
</protein>
<organism evidence="2 3">
    <name type="scientific">Rhinolophus ferrumequinum</name>
    <name type="common">Greater horseshoe bat</name>
    <dbReference type="NCBI Taxonomy" id="59479"/>
    <lineage>
        <taxon>Eukaryota</taxon>
        <taxon>Metazoa</taxon>
        <taxon>Chordata</taxon>
        <taxon>Craniata</taxon>
        <taxon>Vertebrata</taxon>
        <taxon>Euteleostomi</taxon>
        <taxon>Mammalia</taxon>
        <taxon>Eutheria</taxon>
        <taxon>Laurasiatheria</taxon>
        <taxon>Chiroptera</taxon>
        <taxon>Yinpterochiroptera</taxon>
        <taxon>Rhinolophoidea</taxon>
        <taxon>Rhinolophidae</taxon>
        <taxon>Rhinolophinae</taxon>
        <taxon>Rhinolophus</taxon>
    </lineage>
</organism>
<name>A0A7J7VRC5_RHIFE</name>
<comment type="caution">
    <text evidence="2">The sequence shown here is derived from an EMBL/GenBank/DDBJ whole genome shotgun (WGS) entry which is preliminary data.</text>
</comment>
<reference evidence="2 3" key="1">
    <citation type="journal article" date="2020" name="Nature">
        <title>Six reference-quality genomes reveal evolution of bat adaptations.</title>
        <authorList>
            <person name="Jebb D."/>
            <person name="Huang Z."/>
            <person name="Pippel M."/>
            <person name="Hughes G.M."/>
            <person name="Lavrichenko K."/>
            <person name="Devanna P."/>
            <person name="Winkler S."/>
            <person name="Jermiin L.S."/>
            <person name="Skirmuntt E.C."/>
            <person name="Katzourakis A."/>
            <person name="Burkitt-Gray L."/>
            <person name="Ray D.A."/>
            <person name="Sullivan K.A.M."/>
            <person name="Roscito J.G."/>
            <person name="Kirilenko B.M."/>
            <person name="Davalos L.M."/>
            <person name="Corthals A.P."/>
            <person name="Power M.L."/>
            <person name="Jones G."/>
            <person name="Ransome R.D."/>
            <person name="Dechmann D.K.N."/>
            <person name="Locatelli A.G."/>
            <person name="Puechmaille S.J."/>
            <person name="Fedrigo O."/>
            <person name="Jarvis E.D."/>
            <person name="Hiller M."/>
            <person name="Vernes S.C."/>
            <person name="Myers E.W."/>
            <person name="Teeling E.C."/>
        </authorList>
    </citation>
    <scope>NUCLEOTIDE SEQUENCE [LARGE SCALE GENOMIC DNA]</scope>
    <source>
        <strain evidence="2">MRhiFer1</strain>
        <tissue evidence="2">Lung</tissue>
    </source>
</reference>
<evidence type="ECO:0000313" key="2">
    <source>
        <dbReference type="EMBL" id="KAF6327566.1"/>
    </source>
</evidence>
<feature type="region of interest" description="Disordered" evidence="1">
    <location>
        <begin position="137"/>
        <end position="166"/>
    </location>
</feature>
<feature type="region of interest" description="Disordered" evidence="1">
    <location>
        <begin position="1"/>
        <end position="53"/>
    </location>
</feature>
<feature type="region of interest" description="Disordered" evidence="1">
    <location>
        <begin position="183"/>
        <end position="210"/>
    </location>
</feature>